<dbReference type="EMBL" id="AZBU02000011">
    <property type="protein sequence ID" value="TKR61835.1"/>
    <property type="molecule type" value="Genomic_DNA"/>
</dbReference>
<keyword evidence="3" id="KW-1185">Reference proteome</keyword>
<feature type="signal peptide" evidence="1">
    <location>
        <begin position="1"/>
        <end position="19"/>
    </location>
</feature>
<reference evidence="2 3" key="2">
    <citation type="journal article" date="2019" name="G3 (Bethesda)">
        <title>Hybrid Assembly of the Genome of the Entomopathogenic Nematode Steinernema carpocapsae Identifies the X-Chromosome.</title>
        <authorList>
            <person name="Serra L."/>
            <person name="Macchietto M."/>
            <person name="Macias-Munoz A."/>
            <person name="McGill C.J."/>
            <person name="Rodriguez I.M."/>
            <person name="Rodriguez B."/>
            <person name="Murad R."/>
            <person name="Mortazavi A."/>
        </authorList>
    </citation>
    <scope>NUCLEOTIDE SEQUENCE [LARGE SCALE GENOMIC DNA]</scope>
    <source>
        <strain evidence="2 3">ALL</strain>
    </source>
</reference>
<accession>A0A4V5ZY90</accession>
<keyword evidence="1" id="KW-0732">Signal</keyword>
<proteinExistence type="predicted"/>
<evidence type="ECO:0000313" key="3">
    <source>
        <dbReference type="Proteomes" id="UP000298663"/>
    </source>
</evidence>
<feature type="chain" id="PRO_5020235808" evidence="1">
    <location>
        <begin position="20"/>
        <end position="227"/>
    </location>
</feature>
<comment type="caution">
    <text evidence="2">The sequence shown here is derived from an EMBL/GenBank/DDBJ whole genome shotgun (WGS) entry which is preliminary data.</text>
</comment>
<name>A0A4V5ZY90_STECR</name>
<reference evidence="2 3" key="1">
    <citation type="journal article" date="2015" name="Genome Biol.">
        <title>Comparative genomics of Steinernema reveals deeply conserved gene regulatory networks.</title>
        <authorList>
            <person name="Dillman A.R."/>
            <person name="Macchietto M."/>
            <person name="Porter C.F."/>
            <person name="Rogers A."/>
            <person name="Williams B."/>
            <person name="Antoshechkin I."/>
            <person name="Lee M.M."/>
            <person name="Goodwin Z."/>
            <person name="Lu X."/>
            <person name="Lewis E.E."/>
            <person name="Goodrich-Blair H."/>
            <person name="Stock S.P."/>
            <person name="Adams B.J."/>
            <person name="Sternberg P.W."/>
            <person name="Mortazavi A."/>
        </authorList>
    </citation>
    <scope>NUCLEOTIDE SEQUENCE [LARGE SCALE GENOMIC DNA]</scope>
    <source>
        <strain evidence="2 3">ALL</strain>
    </source>
</reference>
<dbReference type="InterPro" id="IPR038479">
    <property type="entry name" value="Transthyretin-like_sf"/>
</dbReference>
<dbReference type="Gene3D" id="2.60.40.3330">
    <property type="match status" value="1"/>
</dbReference>
<dbReference type="AlphaFoldDB" id="A0A4V5ZY90"/>
<dbReference type="Proteomes" id="UP000298663">
    <property type="component" value="Unassembled WGS sequence"/>
</dbReference>
<gene>
    <name evidence="2" type="ORF">L596_028890</name>
</gene>
<organism evidence="2 3">
    <name type="scientific">Steinernema carpocapsae</name>
    <name type="common">Entomopathogenic nematode</name>
    <dbReference type="NCBI Taxonomy" id="34508"/>
    <lineage>
        <taxon>Eukaryota</taxon>
        <taxon>Metazoa</taxon>
        <taxon>Ecdysozoa</taxon>
        <taxon>Nematoda</taxon>
        <taxon>Chromadorea</taxon>
        <taxon>Rhabditida</taxon>
        <taxon>Tylenchina</taxon>
        <taxon>Panagrolaimomorpha</taxon>
        <taxon>Strongyloidoidea</taxon>
        <taxon>Steinernematidae</taxon>
        <taxon>Steinernema</taxon>
    </lineage>
</organism>
<sequence>MKVLLILTLLYFPTPCVLIFEDTFEQVKNVGNIIVRWATDTGKKICDRKYLCRWYQEIWVEGAITCNGKPYFGPITVELSERDVGRYLWLPYAGYFQLDADDQLEDNDGKTYEIVPNFVLRGGQKETFPIQPYLNITHMCGVEDPEDYDLHNGTCWNVQYDLPLEKHFNTSLLLDKYGEIDDLRTFFKWPVVVNLDMAIHLASFKSLKRTTCSRILENWRREGLYGN</sequence>
<evidence type="ECO:0000313" key="2">
    <source>
        <dbReference type="EMBL" id="TKR61835.1"/>
    </source>
</evidence>
<evidence type="ECO:0000256" key="1">
    <source>
        <dbReference type="SAM" id="SignalP"/>
    </source>
</evidence>
<protein>
    <submittedName>
        <fullName evidence="2">Uncharacterized protein</fullName>
    </submittedName>
</protein>